<dbReference type="Proteomes" id="UP001179858">
    <property type="component" value="Chromosome"/>
</dbReference>
<evidence type="ECO:0000313" key="2">
    <source>
        <dbReference type="Proteomes" id="UP001179858"/>
    </source>
</evidence>
<gene>
    <name evidence="1" type="ORF">QBD03_07415</name>
</gene>
<dbReference type="Pfam" id="PF07852">
    <property type="entry name" value="DUF1642"/>
    <property type="match status" value="1"/>
</dbReference>
<dbReference type="InterPro" id="IPR012865">
    <property type="entry name" value="DUF1642"/>
</dbReference>
<protein>
    <submittedName>
        <fullName evidence="1">DUF1642 domain-containing protein</fullName>
    </submittedName>
</protein>
<reference evidence="1" key="1">
    <citation type="submission" date="2023-04" db="EMBL/GenBank/DDBJ databases">
        <title>Novel strain of Lactilactobacillus sakei and use thereof.</title>
        <authorList>
            <person name="Kim S.Y."/>
        </authorList>
    </citation>
    <scope>NUCLEOTIDE SEQUENCE</scope>
    <source>
        <strain evidence="1">HUP1</strain>
    </source>
</reference>
<sequence length="287" mass="32844">MTDVYVATPTQADYDALMRLAEAAGYKWMNGELPTEYDTWKYAEEQTVVHLYDDFQEGKITMRDDRAYYESQNATIETIPNLANIKAIWKVSRENRNAFTMKHLLPPHYKSARKLYVICDEYSGTYATKENEIYEALATEYKLQESEDIMSEKVKLSKRLYDALQDYGVPEDGNESCPVGTISGWREEESGVLGTFIDGGTDNQWLLIDALRYGYEAEPEQLYYVPLIKKYAGGYLNQSRSDKSYIDLSGNGDSKLVKTKFTMPEIIAIDPRYKAFAVPVDEVEADD</sequence>
<accession>A0AAF0GLT8</accession>
<dbReference type="EMBL" id="CP122959">
    <property type="protein sequence ID" value="WGI18577.1"/>
    <property type="molecule type" value="Genomic_DNA"/>
</dbReference>
<dbReference type="RefSeq" id="WP_280102643.1">
    <property type="nucleotide sequence ID" value="NZ_CP122959.1"/>
</dbReference>
<organism evidence="1 2">
    <name type="scientific">Latilactobacillus sakei</name>
    <name type="common">Lactobacillus sakei</name>
    <dbReference type="NCBI Taxonomy" id="1599"/>
    <lineage>
        <taxon>Bacteria</taxon>
        <taxon>Bacillati</taxon>
        <taxon>Bacillota</taxon>
        <taxon>Bacilli</taxon>
        <taxon>Lactobacillales</taxon>
        <taxon>Lactobacillaceae</taxon>
        <taxon>Latilactobacillus</taxon>
    </lineage>
</organism>
<evidence type="ECO:0000313" key="1">
    <source>
        <dbReference type="EMBL" id="WGI18577.1"/>
    </source>
</evidence>
<name>A0AAF0GLT8_LATSK</name>
<dbReference type="AlphaFoldDB" id="A0AAF0GLT8"/>
<proteinExistence type="predicted"/>